<dbReference type="PATRIC" id="fig|1300343.5.peg.36"/>
<dbReference type="RefSeq" id="WP_035325415.1">
    <property type="nucleotide sequence ID" value="NZ_CP015125.1"/>
</dbReference>
<gene>
    <name evidence="3" type="ORF">NV36_05855</name>
</gene>
<evidence type="ECO:0000256" key="1">
    <source>
        <dbReference type="ARBA" id="ARBA00022737"/>
    </source>
</evidence>
<dbReference type="Proteomes" id="UP000030140">
    <property type="component" value="Unassembled WGS sequence"/>
</dbReference>
<dbReference type="EMBL" id="JSAQ01000001">
    <property type="protein sequence ID" value="KGO06411.1"/>
    <property type="molecule type" value="Genomic_DNA"/>
</dbReference>
<dbReference type="Pfam" id="PF17170">
    <property type="entry name" value="DUF5128"/>
    <property type="match status" value="1"/>
</dbReference>
<dbReference type="Gene3D" id="2.120.10.30">
    <property type="entry name" value="TolB, C-terminal domain"/>
    <property type="match status" value="1"/>
</dbReference>
<evidence type="ECO:0008006" key="5">
    <source>
        <dbReference type="Google" id="ProtNLM"/>
    </source>
</evidence>
<dbReference type="PROSITE" id="PS51125">
    <property type="entry name" value="NHL"/>
    <property type="match status" value="1"/>
</dbReference>
<keyword evidence="4" id="KW-1185">Reference proteome</keyword>
<dbReference type="PROSITE" id="PS51257">
    <property type="entry name" value="PROKAR_LIPOPROTEIN"/>
    <property type="match status" value="1"/>
</dbReference>
<feature type="repeat" description="NHL" evidence="2">
    <location>
        <begin position="149"/>
        <end position="190"/>
    </location>
</feature>
<sequence>MKQFIIIVLTAMLIASCQEKKQTETRWVHTKTIALADVNPIGIAQGHKGIWLSDGDRNRVVLIDTSGIILKTIDSLDRPMHIATEKGILYIPQYGNDSVVSVLENLRINIAIKDSLDAPAGIAVKDSMMAIADFYNNRILYTLDCKTWSSFGKEGKAEGDFYYPTDVHLTESNIWVADAYNNRLQVFDKKGNHLKTIGEDQKMNAATGIFVSDTNVYATDFENDRVLVFDLEGNLKQVLDTDISKPTDLIIIDEVLYVTNYKGKSLSLYTQQEVEISGKDGHSTHNDHHDHEDHKD</sequence>
<dbReference type="GO" id="GO:0008270">
    <property type="term" value="F:zinc ion binding"/>
    <property type="evidence" value="ECO:0007669"/>
    <property type="project" value="UniProtKB-KW"/>
</dbReference>
<evidence type="ECO:0000313" key="3">
    <source>
        <dbReference type="EMBL" id="KGO06411.1"/>
    </source>
</evidence>
<dbReference type="InterPro" id="IPR001258">
    <property type="entry name" value="NHL_repeat"/>
</dbReference>
<reference evidence="3 4" key="1">
    <citation type="submission" date="2014-10" db="EMBL/GenBank/DDBJ databases">
        <title>Draft genome sequence of the proteorhodopsin-containing marine bacterium Dokdonia donghaensis.</title>
        <authorList>
            <person name="Gomez-Consarnau L."/>
            <person name="Gonzalez J.M."/>
            <person name="Riedel T."/>
            <person name="Jaenicke S."/>
            <person name="Wagner-Doebler I."/>
            <person name="Fuhrman J.A."/>
        </authorList>
    </citation>
    <scope>NUCLEOTIDE SEQUENCE [LARGE SCALE GENOMIC DNA]</scope>
    <source>
        <strain evidence="3 4">DSW-1</strain>
    </source>
</reference>
<evidence type="ECO:0000313" key="4">
    <source>
        <dbReference type="Proteomes" id="UP000030140"/>
    </source>
</evidence>
<dbReference type="GO" id="GO:0000209">
    <property type="term" value="P:protein polyubiquitination"/>
    <property type="evidence" value="ECO:0007669"/>
    <property type="project" value="TreeGrafter"/>
</dbReference>
<dbReference type="SUPFAM" id="SSF63825">
    <property type="entry name" value="YWTD domain"/>
    <property type="match status" value="1"/>
</dbReference>
<dbReference type="InterPro" id="IPR050952">
    <property type="entry name" value="TRIM-NHL_E3_ligases"/>
</dbReference>
<dbReference type="InterPro" id="IPR011042">
    <property type="entry name" value="6-blade_b-propeller_TolB-like"/>
</dbReference>
<name>A0A0A2GVT8_9FLAO</name>
<dbReference type="GO" id="GO:0061630">
    <property type="term" value="F:ubiquitin protein ligase activity"/>
    <property type="evidence" value="ECO:0007669"/>
    <property type="project" value="TreeGrafter"/>
</dbReference>
<organism evidence="3 4">
    <name type="scientific">Dokdonia donghaensis DSW-1</name>
    <dbReference type="NCBI Taxonomy" id="1300343"/>
    <lineage>
        <taxon>Bacteria</taxon>
        <taxon>Pseudomonadati</taxon>
        <taxon>Bacteroidota</taxon>
        <taxon>Flavobacteriia</taxon>
        <taxon>Flavobacteriales</taxon>
        <taxon>Flavobacteriaceae</taxon>
        <taxon>Dokdonia</taxon>
    </lineage>
</organism>
<dbReference type="GO" id="GO:0043161">
    <property type="term" value="P:proteasome-mediated ubiquitin-dependent protein catabolic process"/>
    <property type="evidence" value="ECO:0007669"/>
    <property type="project" value="TreeGrafter"/>
</dbReference>
<accession>A0A0A2GVT8</accession>
<dbReference type="PANTHER" id="PTHR24104">
    <property type="entry name" value="E3 UBIQUITIN-PROTEIN LIGASE NHLRC1-RELATED"/>
    <property type="match status" value="1"/>
</dbReference>
<proteinExistence type="predicted"/>
<keyword evidence="1" id="KW-0677">Repeat</keyword>
<dbReference type="AlphaFoldDB" id="A0A0A2GVT8"/>
<protein>
    <recommendedName>
        <fullName evidence="5">NHL repeat containing protein</fullName>
    </recommendedName>
</protein>
<comment type="caution">
    <text evidence="3">The sequence shown here is derived from an EMBL/GenBank/DDBJ whole genome shotgun (WGS) entry which is preliminary data.</text>
</comment>
<dbReference type="CDD" id="cd05819">
    <property type="entry name" value="NHL"/>
    <property type="match status" value="1"/>
</dbReference>
<dbReference type="PANTHER" id="PTHR24104:SF25">
    <property type="entry name" value="PROTEIN LIN-41"/>
    <property type="match status" value="1"/>
</dbReference>
<dbReference type="KEGG" id="ddo:I597_0034"/>
<evidence type="ECO:0000256" key="2">
    <source>
        <dbReference type="PROSITE-ProRule" id="PRU00504"/>
    </source>
</evidence>